<dbReference type="EMBL" id="AP014680">
    <property type="protein sequence ID" value="BAP86380.1"/>
    <property type="molecule type" value="Genomic_DNA"/>
</dbReference>
<dbReference type="AlphaFoldDB" id="A0A0A1GWI6"/>
<dbReference type="SUPFAM" id="SSF55008">
    <property type="entry name" value="HMA, heavy metal-associated domain"/>
    <property type="match status" value="1"/>
</dbReference>
<dbReference type="Proteomes" id="UP000031620">
    <property type="component" value="Chromosome"/>
</dbReference>
<accession>A0A0A1GWI6</accession>
<name>A0A0A1GWI6_9LACO</name>
<reference evidence="1 2" key="1">
    <citation type="submission" date="2014-11" db="EMBL/GenBank/DDBJ databases">
        <title>Complete genome sequence and analysis of Lactobacillus hokkaidonensis LOOC260T.</title>
        <authorList>
            <person name="Tanizawa Y."/>
            <person name="Tohno M."/>
            <person name="Kaminuma E."/>
            <person name="Nakamura Y."/>
            <person name="Arita M."/>
        </authorList>
    </citation>
    <scope>NUCLEOTIDE SEQUENCE [LARGE SCALE GENOMIC DNA]</scope>
    <source>
        <strain evidence="1 2">LOOC260</strain>
    </source>
</reference>
<evidence type="ECO:0000313" key="2">
    <source>
        <dbReference type="Proteomes" id="UP000031620"/>
    </source>
</evidence>
<dbReference type="InterPro" id="IPR036163">
    <property type="entry name" value="HMA_dom_sf"/>
</dbReference>
<gene>
    <name evidence="1" type="ORF">LOOC260_118740</name>
</gene>
<dbReference type="RefSeq" id="WP_041094427.1">
    <property type="nucleotide sequence ID" value="NZ_AP014680.1"/>
</dbReference>
<evidence type="ECO:0000313" key="1">
    <source>
        <dbReference type="EMBL" id="BAP86380.1"/>
    </source>
</evidence>
<protein>
    <submittedName>
        <fullName evidence="1">Heavy metal-associated domain protein</fullName>
    </submittedName>
</protein>
<sequence length="83" mass="9662">MKKLKLTLDKMCCENAVKRIFFELHSINGVEETHFDLASRSVLIYLQAGTLPAIESKYQDENLINKGCKQDEKQKKETTKSWR</sequence>
<dbReference type="GO" id="GO:0046872">
    <property type="term" value="F:metal ion binding"/>
    <property type="evidence" value="ECO:0007669"/>
    <property type="project" value="InterPro"/>
</dbReference>
<dbReference type="HOGENOM" id="CLU_2538316_0_0_9"/>
<dbReference type="STRING" id="1291742.LOOC260_118740"/>
<organism evidence="1 2">
    <name type="scientific">Paucilactobacillus hokkaidonensis JCM 18461</name>
    <dbReference type="NCBI Taxonomy" id="1291742"/>
    <lineage>
        <taxon>Bacteria</taxon>
        <taxon>Bacillati</taxon>
        <taxon>Bacillota</taxon>
        <taxon>Bacilli</taxon>
        <taxon>Lactobacillales</taxon>
        <taxon>Lactobacillaceae</taxon>
        <taxon>Paucilactobacillus</taxon>
    </lineage>
</organism>
<proteinExistence type="predicted"/>
<dbReference type="KEGG" id="lho:LOOC260_118740"/>